<organism evidence="1 2">
    <name type="scientific">Acidisarcina polymorpha</name>
    <dbReference type="NCBI Taxonomy" id="2211140"/>
    <lineage>
        <taxon>Bacteria</taxon>
        <taxon>Pseudomonadati</taxon>
        <taxon>Acidobacteriota</taxon>
        <taxon>Terriglobia</taxon>
        <taxon>Terriglobales</taxon>
        <taxon>Acidobacteriaceae</taxon>
        <taxon>Acidisarcina</taxon>
    </lineage>
</organism>
<accession>A0A2Z5FZQ2</accession>
<reference evidence="1 2" key="1">
    <citation type="journal article" date="2018" name="Front. Microbiol.">
        <title>Hydrolytic Capabilities as a Key to Environmental Success: Chitinolytic and Cellulolytic Acidobacteria From Acidic Sub-arctic Soils and Boreal Peatlands.</title>
        <authorList>
            <person name="Belova S.E."/>
            <person name="Ravin N.V."/>
            <person name="Pankratov T.A."/>
            <person name="Rakitin A.L."/>
            <person name="Ivanova A.A."/>
            <person name="Beletsky A.V."/>
            <person name="Mardanov A.V."/>
            <person name="Sinninghe Damste J.S."/>
            <person name="Dedysh S.N."/>
        </authorList>
    </citation>
    <scope>NUCLEOTIDE SEQUENCE [LARGE SCALE GENOMIC DNA]</scope>
    <source>
        <strain evidence="1 2">SBC82</strain>
    </source>
</reference>
<evidence type="ECO:0000313" key="2">
    <source>
        <dbReference type="Proteomes" id="UP000253606"/>
    </source>
</evidence>
<sequence length="97" mass="11238">MATVTQFWEPHNDSDGLYQADSTAEWTWQLGDNQYFWSYAIRPYQADMKVEITRQWTTSDNNLTQVQHFLVTVSGFARSEDDNGGLLQFTAIKVQEP</sequence>
<dbReference type="EMBL" id="CP030840">
    <property type="protein sequence ID" value="AXC11977.1"/>
    <property type="molecule type" value="Genomic_DNA"/>
</dbReference>
<keyword evidence="2" id="KW-1185">Reference proteome</keyword>
<proteinExistence type="predicted"/>
<dbReference type="AlphaFoldDB" id="A0A2Z5FZQ2"/>
<name>A0A2Z5FZQ2_9BACT</name>
<evidence type="ECO:0000313" key="1">
    <source>
        <dbReference type="EMBL" id="AXC11977.1"/>
    </source>
</evidence>
<dbReference type="Proteomes" id="UP000253606">
    <property type="component" value="Chromosome"/>
</dbReference>
<dbReference type="KEGG" id="abas:ACPOL_2664"/>
<protein>
    <submittedName>
        <fullName evidence="1">Uncharacterized protein</fullName>
    </submittedName>
</protein>
<gene>
    <name evidence="1" type="ORF">ACPOL_2664</name>
</gene>